<evidence type="ECO:0000256" key="7">
    <source>
        <dbReference type="ARBA" id="ARBA00022777"/>
    </source>
</evidence>
<evidence type="ECO:0000256" key="10">
    <source>
        <dbReference type="ARBA" id="ARBA00057735"/>
    </source>
</evidence>
<dbReference type="PANTHER" id="PTHR10344:SF4">
    <property type="entry name" value="UMP-CMP KINASE 2, MITOCHONDRIAL"/>
    <property type="match status" value="1"/>
</dbReference>
<gene>
    <name evidence="11" type="primary">tmk</name>
    <name evidence="13" type="ORF">A2290_03240</name>
</gene>
<dbReference type="GO" id="GO:0006227">
    <property type="term" value="P:dUDP biosynthetic process"/>
    <property type="evidence" value="ECO:0007669"/>
    <property type="project" value="TreeGrafter"/>
</dbReference>
<dbReference type="GO" id="GO:0006235">
    <property type="term" value="P:dTTP biosynthetic process"/>
    <property type="evidence" value="ECO:0007669"/>
    <property type="project" value="UniProtKB-UniRule"/>
</dbReference>
<sequence length="200" mass="22836">MFITFEGCEGSGKSTQIKLLEDYIKSIGKEVIITKEPGGSNLGEEIRKILFNYESEILAEIFMFAADRVEHVEKVIKPALANGKVVLCDRYIDSTLAYQLGGRGLPEDLVRYINWISSRGIIPDLTILLDIPAKKGLERAKKRGAVNRFENEILAFHERVREKYEELEENDQKRIKKINAQMPIEEVAEKIKLLVTEIIK</sequence>
<evidence type="ECO:0000256" key="8">
    <source>
        <dbReference type="ARBA" id="ARBA00022840"/>
    </source>
</evidence>
<dbReference type="Gene3D" id="3.40.50.300">
    <property type="entry name" value="P-loop containing nucleotide triphosphate hydrolases"/>
    <property type="match status" value="1"/>
</dbReference>
<evidence type="ECO:0000313" key="13">
    <source>
        <dbReference type="EMBL" id="OGC15269.1"/>
    </source>
</evidence>
<feature type="domain" description="Thymidylate kinase-like" evidence="12">
    <location>
        <begin position="5"/>
        <end position="191"/>
    </location>
</feature>
<dbReference type="PANTHER" id="PTHR10344">
    <property type="entry name" value="THYMIDYLATE KINASE"/>
    <property type="match status" value="1"/>
</dbReference>
<dbReference type="InterPro" id="IPR018095">
    <property type="entry name" value="Thymidylate_kin_CS"/>
</dbReference>
<dbReference type="EMBL" id="MEUA01000023">
    <property type="protein sequence ID" value="OGC15269.1"/>
    <property type="molecule type" value="Genomic_DNA"/>
</dbReference>
<evidence type="ECO:0000256" key="3">
    <source>
        <dbReference type="ARBA" id="ARBA00017144"/>
    </source>
</evidence>
<dbReference type="FunFam" id="3.40.50.300:FF:000225">
    <property type="entry name" value="Thymidylate kinase"/>
    <property type="match status" value="1"/>
</dbReference>
<dbReference type="EC" id="2.7.4.9" evidence="2 11"/>
<dbReference type="NCBIfam" id="TIGR00041">
    <property type="entry name" value="DTMP_kinase"/>
    <property type="match status" value="1"/>
</dbReference>
<comment type="function">
    <text evidence="10 11">Phosphorylation of dTMP to form dTDP in both de novo and salvage pathways of dTTP synthesis.</text>
</comment>
<comment type="caution">
    <text evidence="13">The sequence shown here is derived from an EMBL/GenBank/DDBJ whole genome shotgun (WGS) entry which is preliminary data.</text>
</comment>
<evidence type="ECO:0000313" key="14">
    <source>
        <dbReference type="Proteomes" id="UP000177905"/>
    </source>
</evidence>
<keyword evidence="7 11" id="KW-0418">Kinase</keyword>
<dbReference type="InterPro" id="IPR027417">
    <property type="entry name" value="P-loop_NTPase"/>
</dbReference>
<dbReference type="GO" id="GO:0005524">
    <property type="term" value="F:ATP binding"/>
    <property type="evidence" value="ECO:0007669"/>
    <property type="project" value="UniProtKB-UniRule"/>
</dbReference>
<keyword evidence="5 11" id="KW-0545">Nucleotide biosynthesis</keyword>
<organism evidence="13 14">
    <name type="scientific">candidate division WOR-1 bacterium RIFOXYB2_FULL_36_35</name>
    <dbReference type="NCBI Taxonomy" id="1802578"/>
    <lineage>
        <taxon>Bacteria</taxon>
        <taxon>Bacillati</taxon>
        <taxon>Saganbacteria</taxon>
    </lineage>
</organism>
<dbReference type="CDD" id="cd01672">
    <property type="entry name" value="TMPK"/>
    <property type="match status" value="1"/>
</dbReference>
<accession>A0A1F4S4D9</accession>
<dbReference type="HAMAP" id="MF_00165">
    <property type="entry name" value="Thymidylate_kinase"/>
    <property type="match status" value="1"/>
</dbReference>
<dbReference type="GO" id="GO:0004798">
    <property type="term" value="F:dTMP kinase activity"/>
    <property type="evidence" value="ECO:0007669"/>
    <property type="project" value="UniProtKB-UniRule"/>
</dbReference>
<dbReference type="PROSITE" id="PS01331">
    <property type="entry name" value="THYMIDYLATE_KINASE"/>
    <property type="match status" value="1"/>
</dbReference>
<evidence type="ECO:0000256" key="11">
    <source>
        <dbReference type="HAMAP-Rule" id="MF_00165"/>
    </source>
</evidence>
<evidence type="ECO:0000256" key="2">
    <source>
        <dbReference type="ARBA" id="ARBA00012980"/>
    </source>
</evidence>
<comment type="catalytic activity">
    <reaction evidence="9 11">
        <text>dTMP + ATP = dTDP + ADP</text>
        <dbReference type="Rhea" id="RHEA:13517"/>
        <dbReference type="ChEBI" id="CHEBI:30616"/>
        <dbReference type="ChEBI" id="CHEBI:58369"/>
        <dbReference type="ChEBI" id="CHEBI:63528"/>
        <dbReference type="ChEBI" id="CHEBI:456216"/>
        <dbReference type="EC" id="2.7.4.9"/>
    </reaction>
</comment>
<evidence type="ECO:0000256" key="5">
    <source>
        <dbReference type="ARBA" id="ARBA00022727"/>
    </source>
</evidence>
<dbReference type="InterPro" id="IPR018094">
    <property type="entry name" value="Thymidylate_kinase"/>
</dbReference>
<feature type="binding site" evidence="11">
    <location>
        <begin position="7"/>
        <end position="14"/>
    </location>
    <ligand>
        <name>ATP</name>
        <dbReference type="ChEBI" id="CHEBI:30616"/>
    </ligand>
</feature>
<dbReference type="GO" id="GO:0005829">
    <property type="term" value="C:cytosol"/>
    <property type="evidence" value="ECO:0007669"/>
    <property type="project" value="TreeGrafter"/>
</dbReference>
<keyword evidence="8 11" id="KW-0067">ATP-binding</keyword>
<name>A0A1F4S4D9_UNCSA</name>
<protein>
    <recommendedName>
        <fullName evidence="3 11">Thymidylate kinase</fullName>
        <ecNumber evidence="2 11">2.7.4.9</ecNumber>
    </recommendedName>
    <alternativeName>
        <fullName evidence="11">dTMP kinase</fullName>
    </alternativeName>
</protein>
<proteinExistence type="inferred from homology"/>
<dbReference type="Pfam" id="PF02223">
    <property type="entry name" value="Thymidylate_kin"/>
    <property type="match status" value="1"/>
</dbReference>
<keyword evidence="4 11" id="KW-0808">Transferase</keyword>
<dbReference type="SUPFAM" id="SSF52540">
    <property type="entry name" value="P-loop containing nucleoside triphosphate hydrolases"/>
    <property type="match status" value="1"/>
</dbReference>
<comment type="similarity">
    <text evidence="1 11">Belongs to the thymidylate kinase family.</text>
</comment>
<dbReference type="GO" id="GO:0006233">
    <property type="term" value="P:dTDP biosynthetic process"/>
    <property type="evidence" value="ECO:0007669"/>
    <property type="project" value="InterPro"/>
</dbReference>
<evidence type="ECO:0000256" key="9">
    <source>
        <dbReference type="ARBA" id="ARBA00048743"/>
    </source>
</evidence>
<evidence type="ECO:0000256" key="4">
    <source>
        <dbReference type="ARBA" id="ARBA00022679"/>
    </source>
</evidence>
<evidence type="ECO:0000256" key="1">
    <source>
        <dbReference type="ARBA" id="ARBA00009776"/>
    </source>
</evidence>
<evidence type="ECO:0000256" key="6">
    <source>
        <dbReference type="ARBA" id="ARBA00022741"/>
    </source>
</evidence>
<evidence type="ECO:0000259" key="12">
    <source>
        <dbReference type="Pfam" id="PF02223"/>
    </source>
</evidence>
<dbReference type="InterPro" id="IPR039430">
    <property type="entry name" value="Thymidylate_kin-like_dom"/>
</dbReference>
<dbReference type="AlphaFoldDB" id="A0A1F4S4D9"/>
<reference evidence="13 14" key="1">
    <citation type="journal article" date="2016" name="Nat. Commun.">
        <title>Thousands of microbial genomes shed light on interconnected biogeochemical processes in an aquifer system.</title>
        <authorList>
            <person name="Anantharaman K."/>
            <person name="Brown C.T."/>
            <person name="Hug L.A."/>
            <person name="Sharon I."/>
            <person name="Castelle C.J."/>
            <person name="Probst A.J."/>
            <person name="Thomas B.C."/>
            <person name="Singh A."/>
            <person name="Wilkins M.J."/>
            <person name="Karaoz U."/>
            <person name="Brodie E.L."/>
            <person name="Williams K.H."/>
            <person name="Hubbard S.S."/>
            <person name="Banfield J.F."/>
        </authorList>
    </citation>
    <scope>NUCLEOTIDE SEQUENCE [LARGE SCALE GENOMIC DNA]</scope>
</reference>
<dbReference type="Proteomes" id="UP000177905">
    <property type="component" value="Unassembled WGS sequence"/>
</dbReference>
<keyword evidence="6 11" id="KW-0547">Nucleotide-binding</keyword>